<evidence type="ECO:0000256" key="12">
    <source>
        <dbReference type="ARBA" id="ARBA00023136"/>
    </source>
</evidence>
<evidence type="ECO:0000256" key="13">
    <source>
        <dbReference type="ARBA" id="ARBA00023180"/>
    </source>
</evidence>
<accession>A0A9W9G4Z9</accession>
<keyword evidence="12" id="KW-0472">Membrane</keyword>
<keyword evidence="8" id="KW-0732">Signal</keyword>
<evidence type="ECO:0000256" key="4">
    <source>
        <dbReference type="ARBA" id="ARBA00022645"/>
    </source>
</evidence>
<dbReference type="OrthoDB" id="443318at2759"/>
<evidence type="ECO:0000313" key="16">
    <source>
        <dbReference type="EMBL" id="KAJ5112284.1"/>
    </source>
</evidence>
<dbReference type="EMBL" id="JAPQKI010000001">
    <property type="protein sequence ID" value="KAJ5112284.1"/>
    <property type="molecule type" value="Genomic_DNA"/>
</dbReference>
<dbReference type="GeneID" id="81351812"/>
<dbReference type="PANTHER" id="PTHR11802">
    <property type="entry name" value="SERINE PROTEASE FAMILY S10 SERINE CARBOXYPEPTIDASE"/>
    <property type="match status" value="1"/>
</dbReference>
<comment type="subcellular location">
    <subcellularLocation>
        <location evidence="2">Golgi apparatus</location>
        <location evidence="2">trans-Golgi network membrane</location>
        <topology evidence="2">Single-pass type I membrane protein</topology>
    </subcellularLocation>
</comment>
<dbReference type="GO" id="GO:0072330">
    <property type="term" value="P:monocarboxylic acid biosynthetic process"/>
    <property type="evidence" value="ECO:0007669"/>
    <property type="project" value="UniProtKB-ARBA"/>
</dbReference>
<organism evidence="16 17">
    <name type="scientific">Penicillium argentinense</name>
    <dbReference type="NCBI Taxonomy" id="1131581"/>
    <lineage>
        <taxon>Eukaryota</taxon>
        <taxon>Fungi</taxon>
        <taxon>Dikarya</taxon>
        <taxon>Ascomycota</taxon>
        <taxon>Pezizomycotina</taxon>
        <taxon>Eurotiomycetes</taxon>
        <taxon>Eurotiomycetidae</taxon>
        <taxon>Eurotiales</taxon>
        <taxon>Aspergillaceae</taxon>
        <taxon>Penicillium</taxon>
    </lineage>
</organism>
<evidence type="ECO:0000256" key="7">
    <source>
        <dbReference type="ARBA" id="ARBA00022703"/>
    </source>
</evidence>
<dbReference type="Gene3D" id="3.40.50.1820">
    <property type="entry name" value="alpha/beta hydrolase"/>
    <property type="match status" value="1"/>
</dbReference>
<evidence type="ECO:0000256" key="11">
    <source>
        <dbReference type="ARBA" id="ARBA00023034"/>
    </source>
</evidence>
<dbReference type="PANTHER" id="PTHR11802:SF190">
    <property type="entry name" value="PHEROMONE-PROCESSING CARBOXYPEPTIDASE KEX1"/>
    <property type="match status" value="1"/>
</dbReference>
<evidence type="ECO:0000256" key="10">
    <source>
        <dbReference type="ARBA" id="ARBA00022989"/>
    </source>
</evidence>
<keyword evidence="5 15" id="KW-0645">Protease</keyword>
<dbReference type="GO" id="GO:0017000">
    <property type="term" value="P:antibiotic biosynthetic process"/>
    <property type="evidence" value="ECO:0007669"/>
    <property type="project" value="UniProtKB-ARBA"/>
</dbReference>
<dbReference type="PRINTS" id="PR00724">
    <property type="entry name" value="CRBOXYPTASEC"/>
</dbReference>
<evidence type="ECO:0000256" key="9">
    <source>
        <dbReference type="ARBA" id="ARBA00022801"/>
    </source>
</evidence>
<dbReference type="GO" id="GO:0006915">
    <property type="term" value="P:apoptotic process"/>
    <property type="evidence" value="ECO:0007669"/>
    <property type="project" value="UniProtKB-KW"/>
</dbReference>
<dbReference type="GO" id="GO:0006508">
    <property type="term" value="P:proteolysis"/>
    <property type="evidence" value="ECO:0007669"/>
    <property type="project" value="UniProtKB-KW"/>
</dbReference>
<dbReference type="PROSITE" id="PS00131">
    <property type="entry name" value="CARBOXYPEPT_SER_SER"/>
    <property type="match status" value="1"/>
</dbReference>
<evidence type="ECO:0000256" key="1">
    <source>
        <dbReference type="ARBA" id="ARBA00001003"/>
    </source>
</evidence>
<comment type="function">
    <text evidence="14">Protease with a carboxypeptidase B-like function involved in the C-terminal processing of the lysine and arginine residues from protein precursors. Promotes cell fusion and is involved in the programmed cell death.</text>
</comment>
<dbReference type="Proteomes" id="UP001149074">
    <property type="component" value="Unassembled WGS sequence"/>
</dbReference>
<name>A0A9W9G4Z9_9EURO</name>
<dbReference type="SUPFAM" id="SSF53474">
    <property type="entry name" value="alpha/beta-Hydrolases"/>
    <property type="match status" value="1"/>
</dbReference>
<keyword evidence="9 15" id="KW-0378">Hydrolase</keyword>
<dbReference type="InterPro" id="IPR029058">
    <property type="entry name" value="AB_hydrolase_fold"/>
</dbReference>
<protein>
    <recommendedName>
        <fullName evidence="15">Carboxypeptidase</fullName>
        <ecNumber evidence="15">3.4.16.-</ecNumber>
    </recommendedName>
</protein>
<dbReference type="RefSeq" id="XP_056480057.1">
    <property type="nucleotide sequence ID" value="XM_056612833.1"/>
</dbReference>
<evidence type="ECO:0000256" key="14">
    <source>
        <dbReference type="ARBA" id="ARBA00037042"/>
    </source>
</evidence>
<dbReference type="InterPro" id="IPR001563">
    <property type="entry name" value="Peptidase_S10"/>
</dbReference>
<keyword evidence="11" id="KW-0333">Golgi apparatus</keyword>
<reference evidence="16" key="2">
    <citation type="journal article" date="2023" name="IMA Fungus">
        <title>Comparative genomic study of the Penicillium genus elucidates a diverse pangenome and 15 lateral gene transfer events.</title>
        <authorList>
            <person name="Petersen C."/>
            <person name="Sorensen T."/>
            <person name="Nielsen M.R."/>
            <person name="Sondergaard T.E."/>
            <person name="Sorensen J.L."/>
            <person name="Fitzpatrick D.A."/>
            <person name="Frisvad J.C."/>
            <person name="Nielsen K.L."/>
        </authorList>
    </citation>
    <scope>NUCLEOTIDE SEQUENCE</scope>
    <source>
        <strain evidence="16">IBT 30761</strain>
    </source>
</reference>
<dbReference type="EC" id="3.4.16.-" evidence="15"/>
<proteinExistence type="inferred from homology"/>
<dbReference type="GO" id="GO:0004185">
    <property type="term" value="F:serine-type carboxypeptidase activity"/>
    <property type="evidence" value="ECO:0007669"/>
    <property type="project" value="UniProtKB-UniRule"/>
</dbReference>
<evidence type="ECO:0000256" key="15">
    <source>
        <dbReference type="RuleBase" id="RU361156"/>
    </source>
</evidence>
<comment type="caution">
    <text evidence="16">The sequence shown here is derived from an EMBL/GenBank/DDBJ whole genome shotgun (WGS) entry which is preliminary data.</text>
</comment>
<evidence type="ECO:0000256" key="5">
    <source>
        <dbReference type="ARBA" id="ARBA00022670"/>
    </source>
</evidence>
<evidence type="ECO:0000313" key="17">
    <source>
        <dbReference type="Proteomes" id="UP001149074"/>
    </source>
</evidence>
<evidence type="ECO:0000256" key="6">
    <source>
        <dbReference type="ARBA" id="ARBA00022692"/>
    </source>
</evidence>
<keyword evidence="7" id="KW-0053">Apoptosis</keyword>
<keyword evidence="13" id="KW-0325">Glycoprotein</keyword>
<dbReference type="AlphaFoldDB" id="A0A9W9G4Z9"/>
<keyword evidence="17" id="KW-1185">Reference proteome</keyword>
<dbReference type="GO" id="GO:0005802">
    <property type="term" value="C:trans-Golgi network"/>
    <property type="evidence" value="ECO:0007669"/>
    <property type="project" value="TreeGrafter"/>
</dbReference>
<dbReference type="Pfam" id="PF00450">
    <property type="entry name" value="Peptidase_S10"/>
    <property type="match status" value="1"/>
</dbReference>
<sequence length="423" mass="46216">MATGNGPISFVGNSTNLVRNPYSWTKLGHVLYVDQPVGTGFSTASTPYPVTNNAYTTAYFVQWLQYFLSAFPHLQSKKIHLMGESYAGIYIPYISSALLEGNNTKNLKIRSMSLGDGTWGSAAAMADIAMGAYLHSQAKQLHVPNTILSAFDTADQACGFTNVLKQAQTYPPTGKIHIPGNLKNMNYRRRHRRDLTTAGDSACSIDPVNASAVYTSIMNSTCYEPCATFSVAMDYLTAISADGTGSPCFDIYDIHHNCSTIDPLQLLAEYFSRSDVQKALHVDDSGVYSPCNSNILSTLLAASSPVPPEYELLPSLVTKHNLSLHIYNGKWDMLINHLGTELSIQNLTWRGGQGFSTKPYRRFYVSDAAPDDDSVRGVDAGTWASERGVSYHLFEGAGHSVFATKTEAMFSFVRDVVVGEKVS</sequence>
<keyword evidence="4 15" id="KW-0121">Carboxypeptidase</keyword>
<evidence type="ECO:0000256" key="3">
    <source>
        <dbReference type="ARBA" id="ARBA00009431"/>
    </source>
</evidence>
<comment type="similarity">
    <text evidence="3 15">Belongs to the peptidase S10 family.</text>
</comment>
<evidence type="ECO:0000256" key="2">
    <source>
        <dbReference type="ARBA" id="ARBA00004393"/>
    </source>
</evidence>
<keyword evidence="10" id="KW-1133">Transmembrane helix</keyword>
<reference evidence="16" key="1">
    <citation type="submission" date="2022-11" db="EMBL/GenBank/DDBJ databases">
        <authorList>
            <person name="Petersen C."/>
        </authorList>
    </citation>
    <scope>NUCLEOTIDE SEQUENCE</scope>
    <source>
        <strain evidence="16">IBT 30761</strain>
    </source>
</reference>
<gene>
    <name evidence="16" type="ORF">N7532_000329</name>
</gene>
<dbReference type="InterPro" id="IPR018202">
    <property type="entry name" value="Ser_caboxypep_ser_AS"/>
</dbReference>
<comment type="catalytic activity">
    <reaction evidence="1">
        <text>Preferential release of a C-terminal arginine or lysine residue.</text>
        <dbReference type="EC" id="3.4.16.6"/>
    </reaction>
</comment>
<evidence type="ECO:0000256" key="8">
    <source>
        <dbReference type="ARBA" id="ARBA00022729"/>
    </source>
</evidence>
<keyword evidence="6" id="KW-0812">Transmembrane</keyword>